<proteinExistence type="predicted"/>
<dbReference type="AlphaFoldDB" id="A0A820AG54"/>
<feature type="non-terminal residue" evidence="3">
    <location>
        <position position="83"/>
    </location>
</feature>
<reference evidence="3" key="1">
    <citation type="submission" date="2021-02" db="EMBL/GenBank/DDBJ databases">
        <authorList>
            <person name="Nowell W R."/>
        </authorList>
    </citation>
    <scope>NUCLEOTIDE SEQUENCE</scope>
</reference>
<keyword evidence="1" id="KW-0732">Signal</keyword>
<gene>
    <name evidence="3" type="ORF">KXQ929_LOCUS39478</name>
</gene>
<dbReference type="Pfam" id="PF00024">
    <property type="entry name" value="PAN_1"/>
    <property type="match status" value="1"/>
</dbReference>
<evidence type="ECO:0000259" key="2">
    <source>
        <dbReference type="PROSITE" id="PS50948"/>
    </source>
</evidence>
<dbReference type="PROSITE" id="PS50948">
    <property type="entry name" value="PAN"/>
    <property type="match status" value="1"/>
</dbReference>
<protein>
    <recommendedName>
        <fullName evidence="2">Apple domain-containing protein</fullName>
    </recommendedName>
</protein>
<sequence>MASAKVCLWLLFMIITQSIAQDIRSMEMTLMTDYRFQCANTTCLPFISIITSDIRSCQVACLAESQCIAATFHRSTSDCELFD</sequence>
<dbReference type="EMBL" id="CAJOBB010007593">
    <property type="protein sequence ID" value="CAF4190228.1"/>
    <property type="molecule type" value="Genomic_DNA"/>
</dbReference>
<name>A0A820AG54_9BILA</name>
<feature type="signal peptide" evidence="1">
    <location>
        <begin position="1"/>
        <end position="20"/>
    </location>
</feature>
<dbReference type="Proteomes" id="UP000663868">
    <property type="component" value="Unassembled WGS sequence"/>
</dbReference>
<feature type="chain" id="PRO_5032407320" description="Apple domain-containing protein" evidence="1">
    <location>
        <begin position="21"/>
        <end position="83"/>
    </location>
</feature>
<feature type="domain" description="Apple" evidence="2">
    <location>
        <begin position="38"/>
        <end position="83"/>
    </location>
</feature>
<evidence type="ECO:0000313" key="3">
    <source>
        <dbReference type="EMBL" id="CAF4190228.1"/>
    </source>
</evidence>
<comment type="caution">
    <text evidence="3">The sequence shown here is derived from an EMBL/GenBank/DDBJ whole genome shotgun (WGS) entry which is preliminary data.</text>
</comment>
<evidence type="ECO:0000313" key="4">
    <source>
        <dbReference type="Proteomes" id="UP000663868"/>
    </source>
</evidence>
<accession>A0A820AG54</accession>
<dbReference type="InterPro" id="IPR003609">
    <property type="entry name" value="Pan_app"/>
</dbReference>
<organism evidence="3 4">
    <name type="scientific">Adineta steineri</name>
    <dbReference type="NCBI Taxonomy" id="433720"/>
    <lineage>
        <taxon>Eukaryota</taxon>
        <taxon>Metazoa</taxon>
        <taxon>Spiralia</taxon>
        <taxon>Gnathifera</taxon>
        <taxon>Rotifera</taxon>
        <taxon>Eurotatoria</taxon>
        <taxon>Bdelloidea</taxon>
        <taxon>Adinetida</taxon>
        <taxon>Adinetidae</taxon>
        <taxon>Adineta</taxon>
    </lineage>
</organism>
<evidence type="ECO:0000256" key="1">
    <source>
        <dbReference type="SAM" id="SignalP"/>
    </source>
</evidence>